<organism evidence="1">
    <name type="scientific">feces metagenome</name>
    <dbReference type="NCBI Taxonomy" id="1861841"/>
    <lineage>
        <taxon>unclassified sequences</taxon>
        <taxon>metagenomes</taxon>
        <taxon>organismal metagenomes</taxon>
    </lineage>
</organism>
<keyword evidence="1" id="KW-0378">Hydrolase</keyword>
<sequence>MPAVPEQMQRVKMAGLDPDKRYVIRELNRIDNRPLAYEVNEIGDGLPVRRRYFYGVVSIC</sequence>
<evidence type="ECO:0000313" key="1">
    <source>
        <dbReference type="EMBL" id="SJX74205.1"/>
    </source>
</evidence>
<dbReference type="GO" id="GO:0004557">
    <property type="term" value="F:alpha-galactosidase activity"/>
    <property type="evidence" value="ECO:0007669"/>
    <property type="project" value="UniProtKB-EC"/>
</dbReference>
<reference evidence="1" key="1">
    <citation type="submission" date="2017-02" db="EMBL/GenBank/DDBJ databases">
        <authorList>
            <person name="Peterson S.W."/>
        </authorList>
    </citation>
    <scope>NUCLEOTIDE SEQUENCE</scope>
</reference>
<keyword evidence="1" id="KW-0326">Glycosidase</keyword>
<name>A0A2I2K953_9ZZZZ</name>
<accession>A0A2I2K953</accession>
<protein>
    <submittedName>
        <fullName evidence="1">Alpha-galactosidase</fullName>
        <ecNumber evidence="1">3.2.1.22</ecNumber>
    </submittedName>
</protein>
<dbReference type="EMBL" id="LT796703">
    <property type="protein sequence ID" value="SJX74205.1"/>
    <property type="molecule type" value="Genomic_DNA"/>
</dbReference>
<reference evidence="1" key="2">
    <citation type="submission" date="2017-12" db="EMBL/GenBank/DDBJ databases">
        <title>Two new gene clusters involved in the degradation of lignocelluloses from the fecal microbiota of Tunisian dromedary.</title>
        <authorList>
            <person name="Rihab A."/>
            <person name="Elisabeth L."/>
            <person name="Gabrielle P.-V."/>
            <person name="Sahar T."/>
            <person name="Monia M."/>
            <person name="Fatma E."/>
            <person name="Samir B."/>
        </authorList>
    </citation>
    <scope>NUCLEOTIDE SEQUENCE</scope>
</reference>
<dbReference type="AlphaFoldDB" id="A0A2I2K953"/>
<proteinExistence type="predicted"/>
<dbReference type="EC" id="3.2.1.22" evidence="1"/>